<comment type="caution">
    <text evidence="2">The sequence shown here is derived from an EMBL/GenBank/DDBJ whole genome shotgun (WGS) entry which is preliminary data.</text>
</comment>
<evidence type="ECO:0000256" key="1">
    <source>
        <dbReference type="SAM" id="MobiDB-lite"/>
    </source>
</evidence>
<dbReference type="Proteomes" id="UP001219518">
    <property type="component" value="Unassembled WGS sequence"/>
</dbReference>
<accession>A0AAE1LBS6</accession>
<name>A0AAE1LBS6_9NEOP</name>
<feature type="region of interest" description="Disordered" evidence="1">
    <location>
        <begin position="61"/>
        <end position="92"/>
    </location>
</feature>
<evidence type="ECO:0000313" key="3">
    <source>
        <dbReference type="Proteomes" id="UP001219518"/>
    </source>
</evidence>
<reference evidence="2" key="2">
    <citation type="journal article" date="2023" name="BMC Genomics">
        <title>Pest status, molecular evolution, and epigenetic factors derived from the genome assembly of Frankliniella fusca, a thysanopteran phytovirus vector.</title>
        <authorList>
            <person name="Catto M.A."/>
            <person name="Labadie P.E."/>
            <person name="Jacobson A.L."/>
            <person name="Kennedy G.G."/>
            <person name="Srinivasan R."/>
            <person name="Hunt B.G."/>
        </authorList>
    </citation>
    <scope>NUCLEOTIDE SEQUENCE</scope>
    <source>
        <strain evidence="2">PL_HMW_Pooled</strain>
    </source>
</reference>
<reference evidence="2" key="1">
    <citation type="submission" date="2021-07" db="EMBL/GenBank/DDBJ databases">
        <authorList>
            <person name="Catto M.A."/>
            <person name="Jacobson A."/>
            <person name="Kennedy G."/>
            <person name="Labadie P."/>
            <person name="Hunt B.G."/>
            <person name="Srinivasan R."/>
        </authorList>
    </citation>
    <scope>NUCLEOTIDE SEQUENCE</scope>
    <source>
        <strain evidence="2">PL_HMW_Pooled</strain>
        <tissue evidence="2">Head</tissue>
    </source>
</reference>
<sequence length="403" mass="44166">MATVVPASGLGGLGELSCTHRGLITRLQLERGKSCGVEILPVAVAVCLGLVAASSPCQMAGAGDAADSRADQQNGPQSEQPPATAADANKDKRAASSYVHTAAGYDGYTSYSGVVSPTGCWPLDQAMVHNFSRHLRPPGSDTYHQSAVVTQHQSTQPAQQQNTVVGQPLQATSQPLQATSQPLQTISQPLQVAGQPLQAIAQPQPLQSLYGYGPQSQVQPVHSVTLPLRPIHVPDVQQTINTEVTHQVAVPHPVPVPQVKTVHVPYAVHVPVRVPEPYPVHVPVHVVKTVMVPVEKHVPYPVEKPYPVAVEKKVPIPVPVLKPYPVPVSVYKIIYKEELDKYYRPDKYEHKKFTPFKDFFKHRDGFFSHMFNKRNDFSPRIISPHPHVLSHPHPHPHYPRDDD</sequence>
<protein>
    <submittedName>
        <fullName evidence="2">Filamentous hemagglutinin</fullName>
    </submittedName>
</protein>
<feature type="compositionally biased region" description="Polar residues" evidence="1">
    <location>
        <begin position="71"/>
        <end position="81"/>
    </location>
</feature>
<dbReference type="EMBL" id="JAHWGI010000307">
    <property type="protein sequence ID" value="KAK3912979.1"/>
    <property type="molecule type" value="Genomic_DNA"/>
</dbReference>
<proteinExistence type="predicted"/>
<evidence type="ECO:0000313" key="2">
    <source>
        <dbReference type="EMBL" id="KAK3912979.1"/>
    </source>
</evidence>
<organism evidence="2 3">
    <name type="scientific">Frankliniella fusca</name>
    <dbReference type="NCBI Taxonomy" id="407009"/>
    <lineage>
        <taxon>Eukaryota</taxon>
        <taxon>Metazoa</taxon>
        <taxon>Ecdysozoa</taxon>
        <taxon>Arthropoda</taxon>
        <taxon>Hexapoda</taxon>
        <taxon>Insecta</taxon>
        <taxon>Pterygota</taxon>
        <taxon>Neoptera</taxon>
        <taxon>Paraneoptera</taxon>
        <taxon>Thysanoptera</taxon>
        <taxon>Terebrantia</taxon>
        <taxon>Thripoidea</taxon>
        <taxon>Thripidae</taxon>
        <taxon>Frankliniella</taxon>
    </lineage>
</organism>
<keyword evidence="3" id="KW-1185">Reference proteome</keyword>
<gene>
    <name evidence="2" type="ORF">KUF71_022433</name>
</gene>
<dbReference type="AlphaFoldDB" id="A0AAE1LBS6"/>